<dbReference type="PANTHER" id="PTHR15046:SF3">
    <property type="entry name" value="BETA-1,4 N-ACETYLGALACTOSAMINYLTRANSFERASE 2-LIKE"/>
    <property type="match status" value="1"/>
</dbReference>
<evidence type="ECO:0000256" key="1">
    <source>
        <dbReference type="SAM" id="MobiDB-lite"/>
    </source>
</evidence>
<dbReference type="GeneTree" id="ENSGT00390000006679"/>
<dbReference type="AlphaFoldDB" id="A0A8C4QX02"/>
<accession>A0A8C4QX02</accession>
<keyword evidence="4" id="KW-1185">Reference proteome</keyword>
<evidence type="ECO:0000313" key="4">
    <source>
        <dbReference type="Proteomes" id="UP000694388"/>
    </source>
</evidence>
<dbReference type="Proteomes" id="UP000694388">
    <property type="component" value="Unplaced"/>
</dbReference>
<protein>
    <recommendedName>
        <fullName evidence="5">Beta-1,4 N-acetylgalactosaminyltransferase</fullName>
    </recommendedName>
</protein>
<evidence type="ECO:0000313" key="3">
    <source>
        <dbReference type="Ensembl" id="ENSEBUP00000021842.1"/>
    </source>
</evidence>
<reference evidence="3" key="1">
    <citation type="submission" date="2025-08" db="UniProtKB">
        <authorList>
            <consortium name="Ensembl"/>
        </authorList>
    </citation>
    <scope>IDENTIFICATION</scope>
</reference>
<feature type="compositionally biased region" description="Basic residues" evidence="1">
    <location>
        <begin position="480"/>
        <end position="507"/>
    </location>
</feature>
<reference evidence="3" key="2">
    <citation type="submission" date="2025-09" db="UniProtKB">
        <authorList>
            <consortium name="Ensembl"/>
        </authorList>
    </citation>
    <scope>IDENTIFICATION</scope>
</reference>
<feature type="transmembrane region" description="Helical" evidence="2">
    <location>
        <begin position="9"/>
        <end position="29"/>
    </location>
</feature>
<organism evidence="3 4">
    <name type="scientific">Eptatretus burgeri</name>
    <name type="common">Inshore hagfish</name>
    <dbReference type="NCBI Taxonomy" id="7764"/>
    <lineage>
        <taxon>Eukaryota</taxon>
        <taxon>Metazoa</taxon>
        <taxon>Chordata</taxon>
        <taxon>Craniata</taxon>
        <taxon>Vertebrata</taxon>
        <taxon>Cyclostomata</taxon>
        <taxon>Myxini</taxon>
        <taxon>Myxiniformes</taxon>
        <taxon>Myxinidae</taxon>
        <taxon>Eptatretinae</taxon>
        <taxon>Eptatretus</taxon>
    </lineage>
</organism>
<evidence type="ECO:0000256" key="2">
    <source>
        <dbReference type="SAM" id="Phobius"/>
    </source>
</evidence>
<keyword evidence="2" id="KW-1133">Transmembrane helix</keyword>
<sequence length="507" mass="57257">MQPIGKCKSFFSLAGISIIFAVALLLWRIGSSGLLSHVMDSLSYHEQSVDHHLDEQDHFNEPRQSPREDVLKLLPHGNSCTCQSKQERHLLADDKGAWNRREYEFHQYLARFSLPEHKLLVAQANFPLSYPTQGVQVHPLGTILIPGITFQKKTTDLHNVTLSCQHGTLNTAMVVDDVTTEGLGTRRLVLASRNPIAINMQMKFISYTNTHYLGDGEQVKLEYGGQIAEFLIRVQHPRLPKLYDPGTGNISELVTIITKTFLRYEKVQNLIASVRKFYTDIRIVVADDSEPWQNVTGWKVDHYKMPFGMVGGSVTGNAFQHKLKVSPETESGFCVNRLGGYYHELPGFPGCVITDVVVNFFMAKTERIRAVGFDPQLSRIAHTEFFIDGLGELQVASCNFVKIGHERNLKNYSLQKSSFLTKTDTAIPCTADRRHHGAHVPDPPCHSFVHLKATWLLPSVSLPSLGHSLSADWAGPRPERGRKKKFSVHHQWKLKYRPTKKTNKQTD</sequence>
<keyword evidence="2" id="KW-0472">Membrane</keyword>
<proteinExistence type="predicted"/>
<evidence type="ECO:0008006" key="5">
    <source>
        <dbReference type="Google" id="ProtNLM"/>
    </source>
</evidence>
<keyword evidence="2" id="KW-0812">Transmembrane</keyword>
<name>A0A8C4QX02_EPTBU</name>
<dbReference type="PANTHER" id="PTHR15046">
    <property type="entry name" value="GLYCO_TRANS_2-LIKE DOMAIN-CONTAINING PROTEIN"/>
    <property type="match status" value="1"/>
</dbReference>
<dbReference type="Ensembl" id="ENSEBUT00000022418.1">
    <property type="protein sequence ID" value="ENSEBUP00000021842.1"/>
    <property type="gene ID" value="ENSEBUG00000013478.1"/>
</dbReference>
<feature type="region of interest" description="Disordered" evidence="1">
    <location>
        <begin position="473"/>
        <end position="507"/>
    </location>
</feature>